<name>A0A939NAN8_PRORE</name>
<organism evidence="2 3">
    <name type="scientific">Providencia rettgeri</name>
    <dbReference type="NCBI Taxonomy" id="587"/>
    <lineage>
        <taxon>Bacteria</taxon>
        <taxon>Pseudomonadati</taxon>
        <taxon>Pseudomonadota</taxon>
        <taxon>Gammaproteobacteria</taxon>
        <taxon>Enterobacterales</taxon>
        <taxon>Morganellaceae</taxon>
        <taxon>Providencia</taxon>
    </lineage>
</organism>
<protein>
    <submittedName>
        <fullName evidence="2">Uncharacterized protein</fullName>
    </submittedName>
</protein>
<evidence type="ECO:0000313" key="2">
    <source>
        <dbReference type="EMBL" id="MBO1915833.1"/>
    </source>
</evidence>
<dbReference type="AlphaFoldDB" id="A0A939NAN8"/>
<gene>
    <name evidence="2" type="ORF">J4727_02580</name>
</gene>
<feature type="transmembrane region" description="Helical" evidence="1">
    <location>
        <begin position="12"/>
        <end position="37"/>
    </location>
</feature>
<keyword evidence="1" id="KW-1133">Transmembrane helix</keyword>
<evidence type="ECO:0000313" key="3">
    <source>
        <dbReference type="Proteomes" id="UP000664477"/>
    </source>
</evidence>
<reference evidence="2" key="1">
    <citation type="submission" date="2021-03" db="EMBL/GenBank/DDBJ databases">
        <title>Molecular epidemiology and mechanisms of colistin and carbapenem resistance in Enterobacteriaceae from clinical isolates, the environment and porcine samples in Pretoria, South Africa.</title>
        <authorList>
            <person name="Bogoshi D."/>
            <person name="Mbelle N.M."/>
            <person name="Naidoo V."/>
            <person name="Osei Sekyere J."/>
        </authorList>
    </citation>
    <scope>NUCLEOTIDE SEQUENCE</scope>
    <source>
        <strain evidence="2">C052</strain>
    </source>
</reference>
<proteinExistence type="predicted"/>
<keyword evidence="1" id="KW-0812">Transmembrane</keyword>
<evidence type="ECO:0000256" key="1">
    <source>
        <dbReference type="SAM" id="Phobius"/>
    </source>
</evidence>
<dbReference type="Proteomes" id="UP000664477">
    <property type="component" value="Unassembled WGS sequence"/>
</dbReference>
<accession>A0A939NAN8</accession>
<dbReference type="EMBL" id="JAGETQ010000008">
    <property type="protein sequence ID" value="MBO1915833.1"/>
    <property type="molecule type" value="Genomic_DNA"/>
</dbReference>
<sequence>MGICGAAQTESAIASVAWLTLALGSLGLPVVTSWAIAADKGHMQALDG</sequence>
<keyword evidence="1" id="KW-0472">Membrane</keyword>
<comment type="caution">
    <text evidence="2">The sequence shown here is derived from an EMBL/GenBank/DDBJ whole genome shotgun (WGS) entry which is preliminary data.</text>
</comment>